<feature type="region of interest" description="Disordered" evidence="1">
    <location>
        <begin position="293"/>
        <end position="321"/>
    </location>
</feature>
<dbReference type="PANTHER" id="PTHR21315:SF2">
    <property type="entry name" value="APRATAXIN AND PNK-LIKE FACTOR"/>
    <property type="match status" value="1"/>
</dbReference>
<dbReference type="InterPro" id="IPR029319">
    <property type="entry name" value="DNA_ligase_OB"/>
</dbReference>
<dbReference type="GO" id="GO:0005634">
    <property type="term" value="C:nucleus"/>
    <property type="evidence" value="ECO:0007669"/>
    <property type="project" value="TreeGrafter"/>
</dbReference>
<feature type="domain" description="PBZ-type" evidence="2">
    <location>
        <begin position="118"/>
        <end position="143"/>
    </location>
</feature>
<dbReference type="InterPro" id="IPR019406">
    <property type="entry name" value="APLF_PBZ"/>
</dbReference>
<evidence type="ECO:0000256" key="1">
    <source>
        <dbReference type="SAM" id="MobiDB-lite"/>
    </source>
</evidence>
<dbReference type="Proteomes" id="UP000677228">
    <property type="component" value="Unassembled WGS sequence"/>
</dbReference>
<comment type="caution">
    <text evidence="4">The sequence shown here is derived from an EMBL/GenBank/DDBJ whole genome shotgun (WGS) entry which is preliminary data.</text>
</comment>
<dbReference type="Proteomes" id="UP000681722">
    <property type="component" value="Unassembled WGS sequence"/>
</dbReference>
<dbReference type="CDD" id="cd08041">
    <property type="entry name" value="OBF_kDNA_ligase_like"/>
    <property type="match status" value="1"/>
</dbReference>
<dbReference type="Proteomes" id="UP000663829">
    <property type="component" value="Unassembled WGS sequence"/>
</dbReference>
<dbReference type="InterPro" id="IPR012340">
    <property type="entry name" value="NA-bd_OB-fold"/>
</dbReference>
<evidence type="ECO:0000313" key="6">
    <source>
        <dbReference type="EMBL" id="CAF3610457.1"/>
    </source>
</evidence>
<dbReference type="EMBL" id="CAJNOQ010000643">
    <property type="protein sequence ID" value="CAF0823930.1"/>
    <property type="molecule type" value="Genomic_DNA"/>
</dbReference>
<proteinExistence type="predicted"/>
<dbReference type="GO" id="GO:0008408">
    <property type="term" value="F:3'-5' exonuclease activity"/>
    <property type="evidence" value="ECO:0007669"/>
    <property type="project" value="InterPro"/>
</dbReference>
<dbReference type="Proteomes" id="UP000682733">
    <property type="component" value="Unassembled WGS sequence"/>
</dbReference>
<dbReference type="Gene3D" id="2.40.50.140">
    <property type="entry name" value="Nucleic acid-binding proteins"/>
    <property type="match status" value="1"/>
</dbReference>
<dbReference type="EMBL" id="CAJOBA010021121">
    <property type="protein sequence ID" value="CAF3911196.1"/>
    <property type="molecule type" value="Genomic_DNA"/>
</dbReference>
<dbReference type="SUPFAM" id="SSF50249">
    <property type="entry name" value="Nucleic acid-binding proteins"/>
    <property type="match status" value="1"/>
</dbReference>
<evidence type="ECO:0000313" key="5">
    <source>
        <dbReference type="EMBL" id="CAF1129536.1"/>
    </source>
</evidence>
<dbReference type="EMBL" id="CAJOBC010000642">
    <property type="protein sequence ID" value="CAF3610457.1"/>
    <property type="molecule type" value="Genomic_DNA"/>
</dbReference>
<gene>
    <name evidence="4" type="ORF">GPM918_LOCUS4693</name>
    <name evidence="5" type="ORF">OVA965_LOCUS20584</name>
    <name evidence="6" type="ORF">SRO942_LOCUS4689</name>
    <name evidence="7" type="ORF">TMI583_LOCUS21007</name>
</gene>
<dbReference type="GO" id="GO:0035861">
    <property type="term" value="C:site of double-strand break"/>
    <property type="evidence" value="ECO:0007669"/>
    <property type="project" value="TreeGrafter"/>
</dbReference>
<dbReference type="EMBL" id="CAJNOK010010989">
    <property type="protein sequence ID" value="CAF1129536.1"/>
    <property type="molecule type" value="Genomic_DNA"/>
</dbReference>
<evidence type="ECO:0000313" key="4">
    <source>
        <dbReference type="EMBL" id="CAF0823930.1"/>
    </source>
</evidence>
<feature type="region of interest" description="Disordered" evidence="1">
    <location>
        <begin position="77"/>
        <end position="172"/>
    </location>
</feature>
<feature type="domain" description="DNA ligase OB-like" evidence="3">
    <location>
        <begin position="2"/>
        <end position="36"/>
    </location>
</feature>
<evidence type="ECO:0000259" key="2">
    <source>
        <dbReference type="Pfam" id="PF10283"/>
    </source>
</evidence>
<feature type="compositionally biased region" description="Low complexity" evidence="1">
    <location>
        <begin position="102"/>
        <end position="115"/>
    </location>
</feature>
<dbReference type="OrthoDB" id="10256774at2759"/>
<name>A0A813UHX7_9BILA</name>
<dbReference type="AlphaFoldDB" id="A0A813UHX7"/>
<feature type="domain" description="PBZ-type" evidence="2">
    <location>
        <begin position="174"/>
        <end position="199"/>
    </location>
</feature>
<dbReference type="InterPro" id="IPR039253">
    <property type="entry name" value="APLF"/>
</dbReference>
<dbReference type="PANTHER" id="PTHR21315">
    <property type="entry name" value="APRATAXIN AND PNK-LIKE FACTOR-RELATED"/>
    <property type="match status" value="1"/>
</dbReference>
<evidence type="ECO:0000313" key="8">
    <source>
        <dbReference type="Proteomes" id="UP000663829"/>
    </source>
</evidence>
<evidence type="ECO:0008006" key="9">
    <source>
        <dbReference type="Google" id="ProtNLM"/>
    </source>
</evidence>
<dbReference type="Pfam" id="PF14743">
    <property type="entry name" value="DNA_ligase_OB_2"/>
    <property type="match status" value="1"/>
</dbReference>
<feature type="compositionally biased region" description="Polar residues" evidence="1">
    <location>
        <begin position="159"/>
        <end position="170"/>
    </location>
</feature>
<accession>A0A813UHX7</accession>
<feature type="region of interest" description="Disordered" evidence="1">
    <location>
        <begin position="216"/>
        <end position="239"/>
    </location>
</feature>
<keyword evidence="8" id="KW-1185">Reference proteome</keyword>
<dbReference type="GO" id="GO:0006302">
    <property type="term" value="P:double-strand break repair"/>
    <property type="evidence" value="ECO:0007669"/>
    <property type="project" value="InterPro"/>
</dbReference>
<reference evidence="4" key="1">
    <citation type="submission" date="2021-02" db="EMBL/GenBank/DDBJ databases">
        <authorList>
            <person name="Nowell W R."/>
        </authorList>
    </citation>
    <scope>NUCLEOTIDE SEQUENCE</scope>
</reference>
<sequence>MSQRKKPPKIGSVITFKYQELSNNGHPRFPVYLRPRTDLTWADVLESAKTKTPKTSIQKVIPSTKLSKQHSVLFSVIPSRDTAGKKIVTSDDEDEDEKSGKSKSPPSTSATTTSADTRKPCQYGAKCYRTNPDHFKQFQHPPKTSTAASGSDVVKKESPSSTKAAASNGENKPKQVCAFGAQCFRKSAVHLAMYSHPAKNASEDEVDRAAQEEIIDTKELIEPEEPQSPTDDTNGFFVKDKNKGIVFDDDAEDEDMEDTTTMVTRSKKEWDTLQKTVREQDERLVKLQNTLKSMDTKTAVKRPSPCRDVDDDTEAKKSKKV</sequence>
<organism evidence="4 8">
    <name type="scientific">Didymodactylos carnosus</name>
    <dbReference type="NCBI Taxonomy" id="1234261"/>
    <lineage>
        <taxon>Eukaryota</taxon>
        <taxon>Metazoa</taxon>
        <taxon>Spiralia</taxon>
        <taxon>Gnathifera</taxon>
        <taxon>Rotifera</taxon>
        <taxon>Eurotatoria</taxon>
        <taxon>Bdelloidea</taxon>
        <taxon>Philodinida</taxon>
        <taxon>Philodinidae</taxon>
        <taxon>Didymodactylos</taxon>
    </lineage>
</organism>
<dbReference type="Pfam" id="PF10283">
    <property type="entry name" value="zf-CCHH"/>
    <property type="match status" value="2"/>
</dbReference>
<evidence type="ECO:0000313" key="7">
    <source>
        <dbReference type="EMBL" id="CAF3911196.1"/>
    </source>
</evidence>
<protein>
    <recommendedName>
        <fullName evidence="9">Aprataxin and PNK-like factor PBZ domain-containing protein</fullName>
    </recommendedName>
</protein>
<dbReference type="GO" id="GO:0003906">
    <property type="term" value="F:DNA-(apurinic or apyrimidinic site) endonuclease activity"/>
    <property type="evidence" value="ECO:0007669"/>
    <property type="project" value="InterPro"/>
</dbReference>
<evidence type="ECO:0000259" key="3">
    <source>
        <dbReference type="Pfam" id="PF14743"/>
    </source>
</evidence>